<dbReference type="PANTHER" id="PTHR30001:SF0">
    <property type="entry name" value="RIBONUCLEASE G"/>
    <property type="match status" value="1"/>
</dbReference>
<dbReference type="NCBIfam" id="TIGR00757">
    <property type="entry name" value="RNaseEG"/>
    <property type="match status" value="1"/>
</dbReference>
<evidence type="ECO:0000313" key="8">
    <source>
        <dbReference type="Proteomes" id="UP000717624"/>
    </source>
</evidence>
<accession>A0A938XYH2</accession>
<dbReference type="Pfam" id="PF10150">
    <property type="entry name" value="RNase_E_G"/>
    <property type="match status" value="1"/>
</dbReference>
<reference evidence="7" key="1">
    <citation type="submission" date="2021-01" db="EMBL/GenBank/DDBJ databases">
        <title>Genomic Encyclopedia of Type Strains, Phase IV (KMG-IV): sequencing the most valuable type-strain genomes for metagenomic binning, comparative biology and taxonomic classification.</title>
        <authorList>
            <person name="Goeker M."/>
        </authorList>
    </citation>
    <scope>NUCLEOTIDE SEQUENCE</scope>
    <source>
        <strain evidence="7">DSM 25523</strain>
    </source>
</reference>
<comment type="cofactor">
    <cofactor evidence="1">
        <name>Mg(2+)</name>
        <dbReference type="ChEBI" id="CHEBI:18420"/>
    </cofactor>
</comment>
<dbReference type="SUPFAM" id="SSF50249">
    <property type="entry name" value="Nucleic acid-binding proteins"/>
    <property type="match status" value="1"/>
</dbReference>
<gene>
    <name evidence="7" type="ORF">JOD01_001616</name>
</gene>
<dbReference type="InterPro" id="IPR012340">
    <property type="entry name" value="NA-bd_OB-fold"/>
</dbReference>
<dbReference type="GO" id="GO:0005737">
    <property type="term" value="C:cytoplasm"/>
    <property type="evidence" value="ECO:0007669"/>
    <property type="project" value="TreeGrafter"/>
</dbReference>
<dbReference type="GO" id="GO:0046872">
    <property type="term" value="F:metal ion binding"/>
    <property type="evidence" value="ECO:0007669"/>
    <property type="project" value="UniProtKB-KW"/>
</dbReference>
<evidence type="ECO:0000259" key="6">
    <source>
        <dbReference type="SMART" id="SM00316"/>
    </source>
</evidence>
<keyword evidence="2" id="KW-0479">Metal-binding</keyword>
<evidence type="ECO:0000256" key="1">
    <source>
        <dbReference type="ARBA" id="ARBA00001946"/>
    </source>
</evidence>
<evidence type="ECO:0000256" key="5">
    <source>
        <dbReference type="ARBA" id="ARBA00022884"/>
    </source>
</evidence>
<dbReference type="AlphaFoldDB" id="A0A938XYH2"/>
<evidence type="ECO:0000313" key="7">
    <source>
        <dbReference type="EMBL" id="MBM7590015.1"/>
    </source>
</evidence>
<dbReference type="EC" id="3.1.26.-" evidence="7"/>
<protein>
    <submittedName>
        <fullName evidence="7">Ribonuclease G</fullName>
        <ecNumber evidence="7">3.1.26.-</ecNumber>
    </submittedName>
</protein>
<dbReference type="RefSeq" id="WP_204517721.1">
    <property type="nucleotide sequence ID" value="NZ_BAABIN010000007.1"/>
</dbReference>
<dbReference type="InterPro" id="IPR004659">
    <property type="entry name" value="RNase_E/G"/>
</dbReference>
<keyword evidence="5" id="KW-0694">RNA-binding</keyword>
<dbReference type="Gene3D" id="3.40.1260.20">
    <property type="entry name" value="Ribonuclease E, catalytic domain"/>
    <property type="match status" value="1"/>
</dbReference>
<organism evidence="7 8">
    <name type="scientific">Brevibacillus fulvus</name>
    <dbReference type="NCBI Taxonomy" id="1125967"/>
    <lineage>
        <taxon>Bacteria</taxon>
        <taxon>Bacillati</taxon>
        <taxon>Bacillota</taxon>
        <taxon>Bacilli</taxon>
        <taxon>Bacillales</taxon>
        <taxon>Paenibacillaceae</taxon>
        <taxon>Brevibacillus</taxon>
    </lineage>
</organism>
<evidence type="ECO:0000256" key="2">
    <source>
        <dbReference type="ARBA" id="ARBA00022723"/>
    </source>
</evidence>
<dbReference type="EMBL" id="JAFBEB010000004">
    <property type="protein sequence ID" value="MBM7590015.1"/>
    <property type="molecule type" value="Genomic_DNA"/>
</dbReference>
<sequence length="500" mass="57236">MKKILINICRHQTRAAVLEEERLAEFYMETGESQEKMGNIYLGRVVDVLPSMQAAFIDIGQEKNAFLYIDDALPHNWQEGKRDKPKPNIRELVHSGQQLLVQVNKEATGTKAPRVTTQLGIPGRTIVYMPNSDQQVSVSRKIKSERERQRLQQTTAALLQASEGAIVRTLAEGLDAEQIAHEWMYLRAAWQEALEKSRNNKIPALVYQDTDLLNRIIRDLFADDVSELWIDQHEAYKQAKKMVAALYPHLQNRVRFYQGRQSLFDHYQVEAEIDKALRRQVWLKSGGYLIIDFTEAMTVIDVNTGKYTGKSAQQLEETVTKTNLEAAKEIARQLRLRDIGGIIIIDFIDMKQPSNRERVLQTLQAEMEKDRTTSYVVGMTQLGLVEMTRKKSRQSIGEALTRLCPTCEGKGRVLQQAEVIQRLWRELSGYAKQAEAEAVVAYLPIEVYRELEPADKAAWERQLGFELFIGSKENLHPSQYEIAYLGAKAEAVRLFENQLV</sequence>
<keyword evidence="8" id="KW-1185">Reference proteome</keyword>
<dbReference type="Proteomes" id="UP000717624">
    <property type="component" value="Unassembled WGS sequence"/>
</dbReference>
<dbReference type="GO" id="GO:0004540">
    <property type="term" value="F:RNA nuclease activity"/>
    <property type="evidence" value="ECO:0007669"/>
    <property type="project" value="InterPro"/>
</dbReference>
<dbReference type="GO" id="GO:0003723">
    <property type="term" value="F:RNA binding"/>
    <property type="evidence" value="ECO:0007669"/>
    <property type="project" value="UniProtKB-KW"/>
</dbReference>
<proteinExistence type="predicted"/>
<dbReference type="Gene3D" id="2.40.50.140">
    <property type="entry name" value="Nucleic acid-binding proteins"/>
    <property type="match status" value="1"/>
</dbReference>
<name>A0A938XYH2_9BACL</name>
<keyword evidence="3 7" id="KW-0378">Hydrolase</keyword>
<evidence type="ECO:0000256" key="4">
    <source>
        <dbReference type="ARBA" id="ARBA00022842"/>
    </source>
</evidence>
<keyword evidence="4" id="KW-0460">Magnesium</keyword>
<dbReference type="GO" id="GO:0016787">
    <property type="term" value="F:hydrolase activity"/>
    <property type="evidence" value="ECO:0007669"/>
    <property type="project" value="UniProtKB-KW"/>
</dbReference>
<dbReference type="SMART" id="SM00316">
    <property type="entry name" value="S1"/>
    <property type="match status" value="1"/>
</dbReference>
<dbReference type="GO" id="GO:0006364">
    <property type="term" value="P:rRNA processing"/>
    <property type="evidence" value="ECO:0007669"/>
    <property type="project" value="TreeGrafter"/>
</dbReference>
<evidence type="ECO:0000256" key="3">
    <source>
        <dbReference type="ARBA" id="ARBA00022801"/>
    </source>
</evidence>
<dbReference type="InterPro" id="IPR019307">
    <property type="entry name" value="RNA-bd_AU-1/RNase_E/G"/>
</dbReference>
<comment type="caution">
    <text evidence="7">The sequence shown here is derived from an EMBL/GenBank/DDBJ whole genome shotgun (WGS) entry which is preliminary data.</text>
</comment>
<dbReference type="PANTHER" id="PTHR30001">
    <property type="entry name" value="RIBONUCLEASE"/>
    <property type="match status" value="1"/>
</dbReference>
<dbReference type="InterPro" id="IPR003029">
    <property type="entry name" value="S1_domain"/>
</dbReference>
<feature type="domain" description="S1 motif" evidence="6">
    <location>
        <begin position="36"/>
        <end position="118"/>
    </location>
</feature>
<dbReference type="CDD" id="cd04453">
    <property type="entry name" value="S1_RNase_E"/>
    <property type="match status" value="1"/>
</dbReference>